<name>A0ABV9MBS9_9BACL</name>
<sequence length="82" mass="9223">MDYLKSRKNSYGALLSGLILGVVIAFLINDDPDTSTLIMAGAIGVIIGEAVMFWRWHKQKQSNEQERNGKNTPQKDSKNNER</sequence>
<proteinExistence type="predicted"/>
<keyword evidence="2" id="KW-0812">Transmembrane</keyword>
<accession>A0ABV9MBS9</accession>
<keyword evidence="4" id="KW-1185">Reference proteome</keyword>
<keyword evidence="2" id="KW-0472">Membrane</keyword>
<organism evidence="3 4">
    <name type="scientific">Planococcus dechangensis</name>
    <dbReference type="NCBI Taxonomy" id="1176255"/>
    <lineage>
        <taxon>Bacteria</taxon>
        <taxon>Bacillati</taxon>
        <taxon>Bacillota</taxon>
        <taxon>Bacilli</taxon>
        <taxon>Bacillales</taxon>
        <taxon>Caryophanaceae</taxon>
        <taxon>Planococcus</taxon>
    </lineage>
</organism>
<evidence type="ECO:0000256" key="2">
    <source>
        <dbReference type="SAM" id="Phobius"/>
    </source>
</evidence>
<protein>
    <submittedName>
        <fullName evidence="3">Uncharacterized protein</fullName>
    </submittedName>
</protein>
<feature type="transmembrane region" description="Helical" evidence="2">
    <location>
        <begin position="12"/>
        <end position="29"/>
    </location>
</feature>
<reference evidence="4" key="1">
    <citation type="journal article" date="2019" name="Int. J. Syst. Evol. Microbiol.">
        <title>The Global Catalogue of Microorganisms (GCM) 10K type strain sequencing project: providing services to taxonomists for standard genome sequencing and annotation.</title>
        <authorList>
            <consortium name="The Broad Institute Genomics Platform"/>
            <consortium name="The Broad Institute Genome Sequencing Center for Infectious Disease"/>
            <person name="Wu L."/>
            <person name="Ma J."/>
        </authorList>
    </citation>
    <scope>NUCLEOTIDE SEQUENCE [LARGE SCALE GENOMIC DNA]</scope>
    <source>
        <strain evidence="4">CGMCC 1.12151</strain>
    </source>
</reference>
<dbReference type="EMBL" id="JBHSGL010000005">
    <property type="protein sequence ID" value="MFC4712138.1"/>
    <property type="molecule type" value="Genomic_DNA"/>
</dbReference>
<dbReference type="Proteomes" id="UP001595932">
    <property type="component" value="Unassembled WGS sequence"/>
</dbReference>
<keyword evidence="2" id="KW-1133">Transmembrane helix</keyword>
<dbReference type="RefSeq" id="WP_377277128.1">
    <property type="nucleotide sequence ID" value="NZ_JBHSGL010000005.1"/>
</dbReference>
<evidence type="ECO:0000313" key="4">
    <source>
        <dbReference type="Proteomes" id="UP001595932"/>
    </source>
</evidence>
<feature type="compositionally biased region" description="Basic and acidic residues" evidence="1">
    <location>
        <begin position="61"/>
        <end position="82"/>
    </location>
</feature>
<evidence type="ECO:0000313" key="3">
    <source>
        <dbReference type="EMBL" id="MFC4712138.1"/>
    </source>
</evidence>
<evidence type="ECO:0000256" key="1">
    <source>
        <dbReference type="SAM" id="MobiDB-lite"/>
    </source>
</evidence>
<comment type="caution">
    <text evidence="3">The sequence shown here is derived from an EMBL/GenBank/DDBJ whole genome shotgun (WGS) entry which is preliminary data.</text>
</comment>
<gene>
    <name evidence="3" type="ORF">ACFO5U_04700</name>
</gene>
<feature type="transmembrane region" description="Helical" evidence="2">
    <location>
        <begin position="35"/>
        <end position="54"/>
    </location>
</feature>
<feature type="region of interest" description="Disordered" evidence="1">
    <location>
        <begin position="58"/>
        <end position="82"/>
    </location>
</feature>